<accession>A0A7I8L583</accession>
<proteinExistence type="predicted"/>
<sequence length="33" mass="3855">MGFSISGIKSFFKLLFTTLIIFSKSKYFFTIKI</sequence>
<reference evidence="1" key="1">
    <citation type="submission" date="2020-02" db="EMBL/GenBank/DDBJ databases">
        <authorList>
            <person name="Scholz U."/>
            <person name="Mascher M."/>
            <person name="Fiebig A."/>
        </authorList>
    </citation>
    <scope>NUCLEOTIDE SEQUENCE</scope>
</reference>
<dbReference type="EMBL" id="LR746274">
    <property type="protein sequence ID" value="CAA7404932.1"/>
    <property type="molecule type" value="Genomic_DNA"/>
</dbReference>
<dbReference type="Proteomes" id="UP000663760">
    <property type="component" value="Chromosome 11"/>
</dbReference>
<organism evidence="1 2">
    <name type="scientific">Spirodela intermedia</name>
    <name type="common">Intermediate duckweed</name>
    <dbReference type="NCBI Taxonomy" id="51605"/>
    <lineage>
        <taxon>Eukaryota</taxon>
        <taxon>Viridiplantae</taxon>
        <taxon>Streptophyta</taxon>
        <taxon>Embryophyta</taxon>
        <taxon>Tracheophyta</taxon>
        <taxon>Spermatophyta</taxon>
        <taxon>Magnoliopsida</taxon>
        <taxon>Liliopsida</taxon>
        <taxon>Araceae</taxon>
        <taxon>Lemnoideae</taxon>
        <taxon>Spirodela</taxon>
    </lineage>
</organism>
<protein>
    <submittedName>
        <fullName evidence="1">Uncharacterized protein</fullName>
    </submittedName>
</protein>
<keyword evidence="2" id="KW-1185">Reference proteome</keyword>
<evidence type="ECO:0000313" key="1">
    <source>
        <dbReference type="EMBL" id="CAA7404932.1"/>
    </source>
</evidence>
<evidence type="ECO:0000313" key="2">
    <source>
        <dbReference type="Proteomes" id="UP000663760"/>
    </source>
</evidence>
<dbReference type="AlphaFoldDB" id="A0A7I8L583"/>
<name>A0A7I8L583_SPIIN</name>
<gene>
    <name evidence="1" type="ORF">SI8410_11015610</name>
</gene>